<keyword evidence="2" id="KW-1185">Reference proteome</keyword>
<name>Q6ASC6_DESPS</name>
<dbReference type="EMBL" id="CR522870">
    <property type="protein sequence ID" value="CAG34737.1"/>
    <property type="molecule type" value="Genomic_DNA"/>
</dbReference>
<evidence type="ECO:0000313" key="2">
    <source>
        <dbReference type="Proteomes" id="UP000000602"/>
    </source>
</evidence>
<evidence type="ECO:0000313" key="1">
    <source>
        <dbReference type="EMBL" id="CAG34737.1"/>
    </source>
</evidence>
<gene>
    <name evidence="1" type="ordered locus">DP0008</name>
</gene>
<accession>Q6ASC6</accession>
<dbReference type="Proteomes" id="UP000000602">
    <property type="component" value="Chromosome"/>
</dbReference>
<dbReference type="AlphaFoldDB" id="Q6ASC6"/>
<reference evidence="2" key="1">
    <citation type="journal article" date="2004" name="Environ. Microbiol.">
        <title>The genome of Desulfotalea psychrophila, a sulfate-reducing bacterium from permanently cold Arctic sediments.</title>
        <authorList>
            <person name="Rabus R."/>
            <person name="Ruepp A."/>
            <person name="Frickey T."/>
            <person name="Rattei T."/>
            <person name="Fartmann B."/>
            <person name="Stark M."/>
            <person name="Bauer M."/>
            <person name="Zibat A."/>
            <person name="Lombardot T."/>
            <person name="Becker I."/>
            <person name="Amann J."/>
            <person name="Gellner K."/>
            <person name="Teeling H."/>
            <person name="Leuschner W.D."/>
            <person name="Gloeckner F.-O."/>
            <person name="Lupas A.N."/>
            <person name="Amann R."/>
            <person name="Klenk H.-P."/>
        </authorList>
    </citation>
    <scope>NUCLEOTIDE SEQUENCE [LARGE SCALE GENOMIC DNA]</scope>
    <source>
        <strain evidence="2">DSM 12343 / LSv54</strain>
    </source>
</reference>
<dbReference type="HOGENOM" id="CLU_2422154_0_0_7"/>
<organism evidence="1 2">
    <name type="scientific">Desulfotalea psychrophila (strain LSv54 / DSM 12343)</name>
    <dbReference type="NCBI Taxonomy" id="177439"/>
    <lineage>
        <taxon>Bacteria</taxon>
        <taxon>Pseudomonadati</taxon>
        <taxon>Thermodesulfobacteriota</taxon>
        <taxon>Desulfobulbia</taxon>
        <taxon>Desulfobulbales</taxon>
        <taxon>Desulfocapsaceae</taxon>
        <taxon>Desulfotalea</taxon>
    </lineage>
</organism>
<dbReference type="KEGG" id="dps:DP0008"/>
<protein>
    <submittedName>
        <fullName evidence="1">Uncharacterized protein</fullName>
    </submittedName>
</protein>
<sequence>MGVFLWLFFFAFVFHLKSPLCVHKAVYLELFFSVYSPSSVVNCSFLCLPSLFIWRKNGGRAHLCGVKKQKYISFFIAQKGIAVYSMRFIIR</sequence>
<dbReference type="STRING" id="177439.DP0008"/>
<proteinExistence type="predicted"/>